<keyword evidence="2" id="KW-0540">Nuclease</keyword>
<feature type="domain" description="OB-fold nucleic acid binding" evidence="6">
    <location>
        <begin position="19"/>
        <end position="113"/>
    </location>
</feature>
<dbReference type="InterPro" id="IPR025824">
    <property type="entry name" value="OB-fold_nuc-bd_dom"/>
</dbReference>
<keyword evidence="4" id="KW-0269">Exonuclease</keyword>
<evidence type="ECO:0000259" key="6">
    <source>
        <dbReference type="Pfam" id="PF13742"/>
    </source>
</evidence>
<dbReference type="AlphaFoldDB" id="A0A381RCW7"/>
<gene>
    <name evidence="7" type="ORF">METZ01_LOCUS41898</name>
</gene>
<evidence type="ECO:0000256" key="1">
    <source>
        <dbReference type="ARBA" id="ARBA00022490"/>
    </source>
</evidence>
<accession>A0A381RCW7</accession>
<organism evidence="7">
    <name type="scientific">marine metagenome</name>
    <dbReference type="NCBI Taxonomy" id="408172"/>
    <lineage>
        <taxon>unclassified sequences</taxon>
        <taxon>metagenomes</taxon>
        <taxon>ecological metagenomes</taxon>
    </lineage>
</organism>
<dbReference type="GO" id="GO:0006308">
    <property type="term" value="P:DNA catabolic process"/>
    <property type="evidence" value="ECO:0007669"/>
    <property type="project" value="InterPro"/>
</dbReference>
<dbReference type="Pfam" id="PF13742">
    <property type="entry name" value="tRNA_anti_2"/>
    <property type="match status" value="1"/>
</dbReference>
<name>A0A381RCW7_9ZZZZ</name>
<dbReference type="PANTHER" id="PTHR30008">
    <property type="entry name" value="EXODEOXYRIBONUCLEASE 7 LARGE SUBUNIT"/>
    <property type="match status" value="1"/>
</dbReference>
<proteinExistence type="inferred from homology"/>
<keyword evidence="1" id="KW-0963">Cytoplasm</keyword>
<dbReference type="GO" id="GO:0008855">
    <property type="term" value="F:exodeoxyribonuclease VII activity"/>
    <property type="evidence" value="ECO:0007669"/>
    <property type="project" value="InterPro"/>
</dbReference>
<evidence type="ECO:0000256" key="2">
    <source>
        <dbReference type="ARBA" id="ARBA00022722"/>
    </source>
</evidence>
<evidence type="ECO:0000256" key="4">
    <source>
        <dbReference type="ARBA" id="ARBA00022839"/>
    </source>
</evidence>
<evidence type="ECO:0000256" key="3">
    <source>
        <dbReference type="ARBA" id="ARBA00022801"/>
    </source>
</evidence>
<dbReference type="Pfam" id="PF02601">
    <property type="entry name" value="Exonuc_VII_L"/>
    <property type="match status" value="1"/>
</dbReference>
<keyword evidence="3" id="KW-0378">Hydrolase</keyword>
<dbReference type="GO" id="GO:0009318">
    <property type="term" value="C:exodeoxyribonuclease VII complex"/>
    <property type="evidence" value="ECO:0007669"/>
    <property type="project" value="InterPro"/>
</dbReference>
<dbReference type="NCBIfam" id="TIGR00237">
    <property type="entry name" value="xseA"/>
    <property type="match status" value="1"/>
</dbReference>
<dbReference type="PANTHER" id="PTHR30008:SF0">
    <property type="entry name" value="EXODEOXYRIBONUCLEASE 7 LARGE SUBUNIT"/>
    <property type="match status" value="1"/>
</dbReference>
<feature type="domain" description="Exonuclease VII large subunit C-terminal" evidence="5">
    <location>
        <begin position="136"/>
        <end position="348"/>
    </location>
</feature>
<protein>
    <submittedName>
        <fullName evidence="7">Uncharacterized protein</fullName>
    </submittedName>
</protein>
<evidence type="ECO:0000259" key="5">
    <source>
        <dbReference type="Pfam" id="PF02601"/>
    </source>
</evidence>
<dbReference type="InterPro" id="IPR020579">
    <property type="entry name" value="Exonuc_VII_lsu_C"/>
</dbReference>
<sequence length="416" mass="45773">MDSHFSLTAETAAGQPDVFSVSQITSEIKALLDGAFPAVWVEGEISNFTHHFASGHMYFTLKDEKAELRAAMFRGYNEHLKFPVENGMMVLAHGDISVYESRGQYQLLVRRMEPAGVGTLYLAFEALKKKLEGEGLFDESRKQSLPPYPFRIGVVTSGTGAAIQDIRNVLSRRAPHVELILRPTLVQGDGAAEDIILAINDLEERGNLDLLIVGRGGGSLEDLWAFNEEKVVRRIAAATVPIISAVGHETDFTLADFSADLRAPTPSSAAELASPALSDIRSGLDEVAWRLGEGLKNRVQSSWQKLDGLVSRYGFQQPRVLLERETEHLNEMAERLSRNVQVILAMKNANHGAISGKLSSVNPTAILERGYAIPYSLPDGRNLKSVRNVNKGDRFALHLSDGELESEVKKVSKNRK</sequence>
<evidence type="ECO:0000313" key="7">
    <source>
        <dbReference type="EMBL" id="SUZ89044.1"/>
    </source>
</evidence>
<reference evidence="7" key="1">
    <citation type="submission" date="2018-05" db="EMBL/GenBank/DDBJ databases">
        <authorList>
            <person name="Lanie J.A."/>
            <person name="Ng W.-L."/>
            <person name="Kazmierczak K.M."/>
            <person name="Andrzejewski T.M."/>
            <person name="Davidsen T.M."/>
            <person name="Wayne K.J."/>
            <person name="Tettelin H."/>
            <person name="Glass J.I."/>
            <person name="Rusch D."/>
            <person name="Podicherti R."/>
            <person name="Tsui H.-C.T."/>
            <person name="Winkler M.E."/>
        </authorList>
    </citation>
    <scope>NUCLEOTIDE SEQUENCE</scope>
</reference>
<dbReference type="GO" id="GO:0003676">
    <property type="term" value="F:nucleic acid binding"/>
    <property type="evidence" value="ECO:0007669"/>
    <property type="project" value="InterPro"/>
</dbReference>
<dbReference type="HAMAP" id="MF_00378">
    <property type="entry name" value="Exonuc_7_L"/>
    <property type="match status" value="1"/>
</dbReference>
<dbReference type="EMBL" id="UINC01001800">
    <property type="protein sequence ID" value="SUZ89044.1"/>
    <property type="molecule type" value="Genomic_DNA"/>
</dbReference>
<dbReference type="CDD" id="cd04489">
    <property type="entry name" value="ExoVII_LU_OBF"/>
    <property type="match status" value="1"/>
</dbReference>
<dbReference type="InterPro" id="IPR003753">
    <property type="entry name" value="Exonuc_VII_L"/>
</dbReference>